<evidence type="ECO:0000256" key="2">
    <source>
        <dbReference type="ARBA" id="ARBA00022737"/>
    </source>
</evidence>
<dbReference type="InterPro" id="IPR028846">
    <property type="entry name" value="Recoverin"/>
</dbReference>
<evidence type="ECO:0000259" key="4">
    <source>
        <dbReference type="PROSITE" id="PS50222"/>
    </source>
</evidence>
<keyword evidence="1" id="KW-0479">Metal-binding</keyword>
<dbReference type="InterPro" id="IPR002048">
    <property type="entry name" value="EF_hand_dom"/>
</dbReference>
<gene>
    <name evidence="5" type="ORF">IPOD504_LOCUS11734</name>
</gene>
<feature type="domain" description="EF-hand" evidence="4">
    <location>
        <begin position="165"/>
        <end position="200"/>
    </location>
</feature>
<organism evidence="5 6">
    <name type="scientific">Iphiclides podalirius</name>
    <name type="common">scarce swallowtail</name>
    <dbReference type="NCBI Taxonomy" id="110791"/>
    <lineage>
        <taxon>Eukaryota</taxon>
        <taxon>Metazoa</taxon>
        <taxon>Ecdysozoa</taxon>
        <taxon>Arthropoda</taxon>
        <taxon>Hexapoda</taxon>
        <taxon>Insecta</taxon>
        <taxon>Pterygota</taxon>
        <taxon>Neoptera</taxon>
        <taxon>Endopterygota</taxon>
        <taxon>Lepidoptera</taxon>
        <taxon>Glossata</taxon>
        <taxon>Ditrysia</taxon>
        <taxon>Papilionoidea</taxon>
        <taxon>Papilionidae</taxon>
        <taxon>Papilioninae</taxon>
        <taxon>Iphiclides</taxon>
    </lineage>
</organism>
<feature type="non-terminal residue" evidence="5">
    <location>
        <position position="266"/>
    </location>
</feature>
<evidence type="ECO:0000313" key="6">
    <source>
        <dbReference type="Proteomes" id="UP000837857"/>
    </source>
</evidence>
<dbReference type="Pfam" id="PF13833">
    <property type="entry name" value="EF-hand_8"/>
    <property type="match status" value="1"/>
</dbReference>
<evidence type="ECO:0000313" key="5">
    <source>
        <dbReference type="EMBL" id="CAH2062167.1"/>
    </source>
</evidence>
<dbReference type="PROSITE" id="PS00018">
    <property type="entry name" value="EF_HAND_1"/>
    <property type="match status" value="3"/>
</dbReference>
<dbReference type="Gene3D" id="1.10.238.10">
    <property type="entry name" value="EF-hand"/>
    <property type="match status" value="1"/>
</dbReference>
<dbReference type="SUPFAM" id="SSF47473">
    <property type="entry name" value="EF-hand"/>
    <property type="match status" value="1"/>
</dbReference>
<dbReference type="PANTHER" id="PTHR23055:SF186">
    <property type="entry name" value="NEUROCALCIN HOMOLOG-LIKE PROTEIN"/>
    <property type="match status" value="1"/>
</dbReference>
<dbReference type="CDD" id="cd00051">
    <property type="entry name" value="EFh"/>
    <property type="match status" value="2"/>
</dbReference>
<accession>A0ABN8IMX9</accession>
<dbReference type="PROSITE" id="PS50222">
    <property type="entry name" value="EF_HAND_2"/>
    <property type="match status" value="3"/>
</dbReference>
<keyword evidence="2" id="KW-0677">Repeat</keyword>
<dbReference type="InterPro" id="IPR018247">
    <property type="entry name" value="EF_Hand_1_Ca_BS"/>
</dbReference>
<name>A0ABN8IMX9_9NEOP</name>
<keyword evidence="6" id="KW-1185">Reference proteome</keyword>
<dbReference type="Pfam" id="PF13499">
    <property type="entry name" value="EF-hand_7"/>
    <property type="match status" value="1"/>
</dbReference>
<proteinExistence type="predicted"/>
<protein>
    <recommendedName>
        <fullName evidence="4">EF-hand domain-containing protein</fullName>
    </recommendedName>
</protein>
<dbReference type="Proteomes" id="UP000837857">
    <property type="component" value="Chromosome 29"/>
</dbReference>
<feature type="domain" description="EF-hand" evidence="4">
    <location>
        <begin position="112"/>
        <end position="147"/>
    </location>
</feature>
<evidence type="ECO:0000256" key="3">
    <source>
        <dbReference type="ARBA" id="ARBA00022837"/>
    </source>
</evidence>
<evidence type="ECO:0000256" key="1">
    <source>
        <dbReference type="ARBA" id="ARBA00022723"/>
    </source>
</evidence>
<keyword evidence="3" id="KW-0106">Calcium</keyword>
<feature type="domain" description="EF-hand" evidence="4">
    <location>
        <begin position="76"/>
        <end position="111"/>
    </location>
</feature>
<reference evidence="5" key="1">
    <citation type="submission" date="2022-03" db="EMBL/GenBank/DDBJ databases">
        <authorList>
            <person name="Martin H S."/>
        </authorList>
    </citation>
    <scope>NUCLEOTIDE SEQUENCE</scope>
</reference>
<dbReference type="InterPro" id="IPR011992">
    <property type="entry name" value="EF-hand-dom_pair"/>
</dbReference>
<dbReference type="EMBL" id="OW152841">
    <property type="protein sequence ID" value="CAH2062167.1"/>
    <property type="molecule type" value="Genomic_DNA"/>
</dbReference>
<sequence length="266" mass="30442">MATPPESPVEEHAYELEPSRTPKPIPVALEELCRQTKFSKQEIRVMYRGFKTECPDGVVHEESFKDIYAKFFPHGNSALYAHYVFKAFDVNCSGAISFRELLVTLSTLLRGSVYERLRWAFRLYDVDGDGAITRQELAEVVVAVHELLGRRAPPGSPAARLDDAKANEQVDRVFRKLDLNQDGVITIEEFLESCLKDDVITRSLQMRSVKRVVLHAPCVCRVDKWRGLAAAARLFAHEGARYLAAFDRFYRRALMPRIKSVMFFHF</sequence>
<dbReference type="PANTHER" id="PTHR23055">
    <property type="entry name" value="CALCIUM BINDING PROTEINS"/>
    <property type="match status" value="1"/>
</dbReference>
<dbReference type="PRINTS" id="PR00450">
    <property type="entry name" value="RECOVERIN"/>
</dbReference>
<dbReference type="SMART" id="SM00054">
    <property type="entry name" value="EFh"/>
    <property type="match status" value="3"/>
</dbReference>